<dbReference type="RefSeq" id="WP_184058050.1">
    <property type="nucleotide sequence ID" value="NZ_JACIJK010000007.1"/>
</dbReference>
<keyword evidence="2" id="KW-1185">Reference proteome</keyword>
<reference evidence="1 2" key="1">
    <citation type="submission" date="2020-08" db="EMBL/GenBank/DDBJ databases">
        <title>Genomic Encyclopedia of Type Strains, Phase IV (KMG-IV): sequencing the most valuable type-strain genomes for metagenomic binning, comparative biology and taxonomic classification.</title>
        <authorList>
            <person name="Goeker M."/>
        </authorList>
    </citation>
    <scope>NUCLEOTIDE SEQUENCE [LARGE SCALE GENOMIC DNA]</scope>
    <source>
        <strain evidence="1 2">DSM 100044</strain>
    </source>
</reference>
<dbReference type="EMBL" id="JACIJK010000007">
    <property type="protein sequence ID" value="MBB5715577.1"/>
    <property type="molecule type" value="Genomic_DNA"/>
</dbReference>
<accession>A0A7W9BEA3</accession>
<comment type="caution">
    <text evidence="1">The sequence shown here is derived from an EMBL/GenBank/DDBJ whole genome shotgun (WGS) entry which is preliminary data.</text>
</comment>
<gene>
    <name evidence="1" type="ORF">FHS94_002432</name>
</gene>
<evidence type="ECO:0000313" key="1">
    <source>
        <dbReference type="EMBL" id="MBB5715577.1"/>
    </source>
</evidence>
<proteinExistence type="predicted"/>
<name>A0A7W9BEA3_9SPHN</name>
<evidence type="ECO:0000313" key="2">
    <source>
        <dbReference type="Proteomes" id="UP000546200"/>
    </source>
</evidence>
<organism evidence="1 2">
    <name type="scientific">Sphingomonas aerophila</name>
    <dbReference type="NCBI Taxonomy" id="1344948"/>
    <lineage>
        <taxon>Bacteria</taxon>
        <taxon>Pseudomonadati</taxon>
        <taxon>Pseudomonadota</taxon>
        <taxon>Alphaproteobacteria</taxon>
        <taxon>Sphingomonadales</taxon>
        <taxon>Sphingomonadaceae</taxon>
        <taxon>Sphingomonas</taxon>
    </lineage>
</organism>
<protein>
    <submittedName>
        <fullName evidence="1">Uncharacterized protein</fullName>
    </submittedName>
</protein>
<sequence>MRSVDVAVDHFGPPLRDAFPAASDGTFYSMLAVLKDAEGPAEARQHRPPDAGQLRR</sequence>
<dbReference type="Proteomes" id="UP000546200">
    <property type="component" value="Unassembled WGS sequence"/>
</dbReference>
<dbReference type="AlphaFoldDB" id="A0A7W9BEA3"/>